<proteinExistence type="predicted"/>
<keyword evidence="2" id="KW-1185">Reference proteome</keyword>
<comment type="caution">
    <text evidence="1">The sequence shown here is derived from an EMBL/GenBank/DDBJ whole genome shotgun (WGS) entry which is preliminary data.</text>
</comment>
<dbReference type="EMBL" id="JAVFWL010000005">
    <property type="protein sequence ID" value="KAK6756901.1"/>
    <property type="molecule type" value="Genomic_DNA"/>
</dbReference>
<protein>
    <submittedName>
        <fullName evidence="1">Uncharacterized protein</fullName>
    </submittedName>
</protein>
<organism evidence="1 2">
    <name type="scientific">Necator americanus</name>
    <name type="common">Human hookworm</name>
    <dbReference type="NCBI Taxonomy" id="51031"/>
    <lineage>
        <taxon>Eukaryota</taxon>
        <taxon>Metazoa</taxon>
        <taxon>Ecdysozoa</taxon>
        <taxon>Nematoda</taxon>
        <taxon>Chromadorea</taxon>
        <taxon>Rhabditida</taxon>
        <taxon>Rhabditina</taxon>
        <taxon>Rhabditomorpha</taxon>
        <taxon>Strongyloidea</taxon>
        <taxon>Ancylostomatidae</taxon>
        <taxon>Bunostominae</taxon>
        <taxon>Necator</taxon>
    </lineage>
</organism>
<accession>A0ABR1E499</accession>
<evidence type="ECO:0000313" key="1">
    <source>
        <dbReference type="EMBL" id="KAK6756901.1"/>
    </source>
</evidence>
<evidence type="ECO:0000313" key="2">
    <source>
        <dbReference type="Proteomes" id="UP001303046"/>
    </source>
</evidence>
<sequence>MGNGRDSRVLLRESLRDITYPVPGEIQTCLDKAPFQSFMETLATIIDPCKKGSRKLHSYKGILEGEL</sequence>
<gene>
    <name evidence="1" type="primary">Necator_chrV.g19785</name>
    <name evidence="1" type="ORF">RB195_014993</name>
</gene>
<dbReference type="Proteomes" id="UP001303046">
    <property type="component" value="Unassembled WGS sequence"/>
</dbReference>
<name>A0ABR1E499_NECAM</name>
<reference evidence="1 2" key="1">
    <citation type="submission" date="2023-08" db="EMBL/GenBank/DDBJ databases">
        <title>A Necator americanus chromosomal reference genome.</title>
        <authorList>
            <person name="Ilik V."/>
            <person name="Petrzelkova K.J."/>
            <person name="Pardy F."/>
            <person name="Fuh T."/>
            <person name="Niatou-Singa F.S."/>
            <person name="Gouil Q."/>
            <person name="Baker L."/>
            <person name="Ritchie M.E."/>
            <person name="Jex A.R."/>
            <person name="Gazzola D."/>
            <person name="Li H."/>
            <person name="Toshio Fujiwara R."/>
            <person name="Zhan B."/>
            <person name="Aroian R.V."/>
            <person name="Pafco B."/>
            <person name="Schwarz E.M."/>
        </authorList>
    </citation>
    <scope>NUCLEOTIDE SEQUENCE [LARGE SCALE GENOMIC DNA]</scope>
    <source>
        <strain evidence="1 2">Aroian</strain>
        <tissue evidence="1">Whole animal</tissue>
    </source>
</reference>